<feature type="region of interest" description="Disordered" evidence="5">
    <location>
        <begin position="326"/>
        <end position="349"/>
    </location>
</feature>
<comment type="subcellular location">
    <subcellularLocation>
        <location evidence="1">Lipid droplet</location>
    </subcellularLocation>
</comment>
<dbReference type="Pfam" id="PF10230">
    <property type="entry name" value="LIDHydrolase"/>
    <property type="match status" value="1"/>
</dbReference>
<name>A0A5M6C526_9TREE</name>
<keyword evidence="4" id="KW-0378">Hydrolase</keyword>
<reference evidence="6" key="2">
    <citation type="submission" date="2024-01" db="EMBL/GenBank/DDBJ databases">
        <title>Comparative genomics of Cryptococcus and Kwoniella reveals pathogenesis evolution and contrasting modes of karyotype evolution via chromosome fusion or intercentromeric recombination.</title>
        <authorList>
            <person name="Coelho M.A."/>
            <person name="David-Palma M."/>
            <person name="Shea T."/>
            <person name="Bowers K."/>
            <person name="McGinley-Smith S."/>
            <person name="Mohammad A.W."/>
            <person name="Gnirke A."/>
            <person name="Yurkov A.M."/>
            <person name="Nowrousian M."/>
            <person name="Sun S."/>
            <person name="Cuomo C.A."/>
            <person name="Heitman J."/>
        </authorList>
    </citation>
    <scope>NUCLEOTIDE SEQUENCE</scope>
    <source>
        <strain evidence="6">CBS 12478</strain>
    </source>
</reference>
<dbReference type="OrthoDB" id="448051at2759"/>
<protein>
    <submittedName>
        <fullName evidence="6">Uncharacterized protein</fullName>
    </submittedName>
</protein>
<dbReference type="InterPro" id="IPR029058">
    <property type="entry name" value="AB_hydrolase_fold"/>
</dbReference>
<dbReference type="PANTHER" id="PTHR13390">
    <property type="entry name" value="LIPASE"/>
    <property type="match status" value="1"/>
</dbReference>
<dbReference type="AlphaFoldDB" id="A0A5M6C526"/>
<accession>A0A5M6C526</accession>
<dbReference type="Proteomes" id="UP000322225">
    <property type="component" value="Chromosome 3"/>
</dbReference>
<dbReference type="GO" id="GO:0016298">
    <property type="term" value="F:lipase activity"/>
    <property type="evidence" value="ECO:0007669"/>
    <property type="project" value="InterPro"/>
</dbReference>
<dbReference type="RefSeq" id="XP_031863174.1">
    <property type="nucleotide sequence ID" value="XM_032002237.1"/>
</dbReference>
<keyword evidence="7" id="KW-1185">Reference proteome</keyword>
<reference evidence="6" key="1">
    <citation type="submission" date="2017-08" db="EMBL/GenBank/DDBJ databases">
        <authorList>
            <person name="Cuomo C."/>
            <person name="Billmyre B."/>
            <person name="Heitman J."/>
        </authorList>
    </citation>
    <scope>NUCLEOTIDE SEQUENCE</scope>
    <source>
        <strain evidence="6">CBS 12478</strain>
    </source>
</reference>
<dbReference type="EMBL" id="CP144053">
    <property type="protein sequence ID" value="WWD17391.1"/>
    <property type="molecule type" value="Genomic_DNA"/>
</dbReference>
<dbReference type="Gene3D" id="3.40.50.1820">
    <property type="entry name" value="alpha/beta hydrolase"/>
    <property type="match status" value="1"/>
</dbReference>
<evidence type="ECO:0000313" key="6">
    <source>
        <dbReference type="EMBL" id="WWD17391.1"/>
    </source>
</evidence>
<dbReference type="GO" id="GO:0019915">
    <property type="term" value="P:lipid storage"/>
    <property type="evidence" value="ECO:0007669"/>
    <property type="project" value="InterPro"/>
</dbReference>
<dbReference type="GO" id="GO:0005811">
    <property type="term" value="C:lipid droplet"/>
    <property type="evidence" value="ECO:0007669"/>
    <property type="project" value="UniProtKB-SubCell"/>
</dbReference>
<evidence type="ECO:0000256" key="2">
    <source>
        <dbReference type="ARBA" id="ARBA00008300"/>
    </source>
</evidence>
<evidence type="ECO:0000256" key="5">
    <source>
        <dbReference type="SAM" id="MobiDB-lite"/>
    </source>
</evidence>
<dbReference type="KEGG" id="ksn:43586347"/>
<keyword evidence="3" id="KW-0551">Lipid droplet</keyword>
<comment type="similarity">
    <text evidence="2">Belongs to the AB hydrolase superfamily. LDAH family.</text>
</comment>
<gene>
    <name evidence="6" type="ORF">CI109_101832</name>
</gene>
<proteinExistence type="inferred from homology"/>
<dbReference type="SUPFAM" id="SSF53474">
    <property type="entry name" value="alpha/beta-Hydrolases"/>
    <property type="match status" value="1"/>
</dbReference>
<evidence type="ECO:0000256" key="1">
    <source>
        <dbReference type="ARBA" id="ARBA00004502"/>
    </source>
</evidence>
<evidence type="ECO:0000256" key="4">
    <source>
        <dbReference type="ARBA" id="ARBA00022801"/>
    </source>
</evidence>
<dbReference type="PANTHER" id="PTHR13390:SF0">
    <property type="entry name" value="LIPID DROPLET-ASSOCIATED HYDROLASE"/>
    <property type="match status" value="1"/>
</dbReference>
<dbReference type="GeneID" id="43586347"/>
<evidence type="ECO:0000313" key="7">
    <source>
        <dbReference type="Proteomes" id="UP000322225"/>
    </source>
</evidence>
<dbReference type="InterPro" id="IPR019363">
    <property type="entry name" value="LDAH"/>
</dbReference>
<organism evidence="6 7">
    <name type="scientific">Kwoniella shandongensis</name>
    <dbReference type="NCBI Taxonomy" id="1734106"/>
    <lineage>
        <taxon>Eukaryota</taxon>
        <taxon>Fungi</taxon>
        <taxon>Dikarya</taxon>
        <taxon>Basidiomycota</taxon>
        <taxon>Agaricomycotina</taxon>
        <taxon>Tremellomycetes</taxon>
        <taxon>Tremellales</taxon>
        <taxon>Cryptococcaceae</taxon>
        <taxon>Kwoniella</taxon>
    </lineage>
</organism>
<sequence>MDDRLSFLRQEARASLPIPCSFQHKAPGVEGEVELMYWPAKSKGNAAPEQLTFFILGNPGLLGYYPPFLSHLHSLLPPTHALLATSHIGQSTTVASPKEPLDLPAHLESKVELVTYLRRYLDAWAQESGQQNRPKLAMMGHSVGSWLSCEVMKRLNTDKEDVVDVLYMLFPTLGWIANSWNGWKLWPVFHHPFKPLLPVLAPLLRPILHLTSLPTTSVSLVSTPSIIRHVLHLAASEMKLIQEPDLNWFRAQRVDDTKKGLYGVWASGNTDGWVGKDGPLVQECLGGEDGGRVKLLDGVPHAYCLTQEHSELVAQVVASWIIPEGSSKAVPSSTDTPSEPPTGADIIPM</sequence>
<evidence type="ECO:0000256" key="3">
    <source>
        <dbReference type="ARBA" id="ARBA00022677"/>
    </source>
</evidence>